<dbReference type="FunFam" id="3.20.20.70:FF:000010">
    <property type="entry name" value="2-isopropylmalate synthase"/>
    <property type="match status" value="1"/>
</dbReference>
<organism evidence="12 13">
    <name type="scientific">Conexivisphaera calida</name>
    <dbReference type="NCBI Taxonomy" id="1874277"/>
    <lineage>
        <taxon>Archaea</taxon>
        <taxon>Nitrososphaerota</taxon>
        <taxon>Conexivisphaeria</taxon>
        <taxon>Conexivisphaerales</taxon>
        <taxon>Conexivisphaeraceae</taxon>
        <taxon>Conexivisphaera</taxon>
    </lineage>
</organism>
<evidence type="ECO:0000256" key="10">
    <source>
        <dbReference type="RuleBase" id="RU003523"/>
    </source>
</evidence>
<dbReference type="SMART" id="SM00917">
    <property type="entry name" value="LeuA_dimer"/>
    <property type="match status" value="1"/>
</dbReference>
<dbReference type="InterPro" id="IPR002034">
    <property type="entry name" value="AIPM/Hcit_synth_CS"/>
</dbReference>
<evidence type="ECO:0000256" key="5">
    <source>
        <dbReference type="ARBA" id="ARBA00022430"/>
    </source>
</evidence>
<dbReference type="NCBIfam" id="NF002086">
    <property type="entry name" value="PRK00915.1-3"/>
    <property type="match status" value="1"/>
</dbReference>
<dbReference type="Gene3D" id="1.10.238.260">
    <property type="match status" value="1"/>
</dbReference>
<dbReference type="SUPFAM" id="SSF110921">
    <property type="entry name" value="2-isopropylmalate synthase LeuA, allosteric (dimerisation) domain"/>
    <property type="match status" value="1"/>
</dbReference>
<dbReference type="InterPro" id="IPR054691">
    <property type="entry name" value="LeuA/HCS_post-cat"/>
</dbReference>
<keyword evidence="7 10" id="KW-0808">Transferase</keyword>
<dbReference type="EMBL" id="AP018732">
    <property type="protein sequence ID" value="BBE41535.1"/>
    <property type="molecule type" value="Genomic_DNA"/>
</dbReference>
<dbReference type="EC" id="2.3.3.13" evidence="4"/>
<dbReference type="Gene3D" id="3.20.20.70">
    <property type="entry name" value="Aldolase class I"/>
    <property type="match status" value="1"/>
</dbReference>
<comment type="pathway">
    <text evidence="2">Amino-acid biosynthesis; L-leucine biosynthesis; L-leucine from 3-methyl-2-oxobutanoate: step 1/4.</text>
</comment>
<dbReference type="Pfam" id="PF22617">
    <property type="entry name" value="HCS_D2"/>
    <property type="match status" value="1"/>
</dbReference>
<keyword evidence="13" id="KW-1185">Reference proteome</keyword>
<dbReference type="InterPro" id="IPR036230">
    <property type="entry name" value="LeuA_allosteric_dom_sf"/>
</dbReference>
<dbReference type="InterPro" id="IPR013785">
    <property type="entry name" value="Aldolase_TIM"/>
</dbReference>
<comment type="similarity">
    <text evidence="3 10">Belongs to the alpha-IPM synthase/homocitrate synthase family.</text>
</comment>
<dbReference type="PROSITE" id="PS50991">
    <property type="entry name" value="PYR_CT"/>
    <property type="match status" value="1"/>
</dbReference>
<dbReference type="Proteomes" id="UP000509448">
    <property type="component" value="Chromosome"/>
</dbReference>
<dbReference type="AlphaFoldDB" id="A0A4P2VJL0"/>
<dbReference type="GO" id="GO:0009098">
    <property type="term" value="P:L-leucine biosynthetic process"/>
    <property type="evidence" value="ECO:0007669"/>
    <property type="project" value="UniProtKB-KW"/>
</dbReference>
<sequence length="526" mass="55713">MNSVRSGLDPLSSDGKVYIFDTTLRDGEQTPGVALTPDEKVEIARQLDKLGVDVIEAGFPASSEGEFEGVRRVSSLGLRSRVAALARSVRGDVDRALAAGVDRIHVFIATSDVHLQYKLKMSREDALASAVDAVSYAKSHGVEVEFSAEDATRTDPEFLRTVFSEVAAAGADVLDIPDTVGVATPERIADLVRLTREAAPGKIISVHCHDDFGLAVANSVSGILAGAQQFHATINGIGERAGNASLEEAALVLKFLYGKNVGIKPELIYETSRLVARLTGIYPPPNKALVGDNAFGHESGIHVHGVLEMPSTYEPISPEVVGRKRFFVAGKHAGSHGIEAMLREYGIDVNEEQLRQIVREVKRLGDMGKTVTDADLLAIARSVLGRLPAGEAAVSLTGLVVVTGMGVSPTASVRIRLRDRDVDTSSVGVGPVDAALRAIQSVVREIADVRLVEYRLEAITGGSDALGEVVVKVEDDLGNMASARSVGTDIVMASVDAMVDGINKILQKRSTGATGNVRVQDSGNRG</sequence>
<gene>
    <name evidence="12" type="ORF">NAS2_0129</name>
</gene>
<dbReference type="SUPFAM" id="SSF51569">
    <property type="entry name" value="Aldolase"/>
    <property type="match status" value="1"/>
</dbReference>
<evidence type="ECO:0000256" key="7">
    <source>
        <dbReference type="ARBA" id="ARBA00022679"/>
    </source>
</evidence>
<dbReference type="KEGG" id="ccai:NAS2_0129"/>
<dbReference type="PANTHER" id="PTHR10277:SF9">
    <property type="entry name" value="2-ISOPROPYLMALATE SYNTHASE 1, CHLOROPLASTIC-RELATED"/>
    <property type="match status" value="1"/>
</dbReference>
<dbReference type="Gene3D" id="3.30.160.270">
    <property type="match status" value="1"/>
</dbReference>
<keyword evidence="12" id="KW-0012">Acyltransferase</keyword>
<dbReference type="Pfam" id="PF08502">
    <property type="entry name" value="LeuA_dimer"/>
    <property type="match status" value="1"/>
</dbReference>
<dbReference type="NCBIfam" id="TIGR02090">
    <property type="entry name" value="LEU1_arch"/>
    <property type="match status" value="1"/>
</dbReference>
<accession>A0A4P2VJL0</accession>
<dbReference type="InterPro" id="IPR011830">
    <property type="entry name" value="LEU1_arch"/>
</dbReference>
<dbReference type="Pfam" id="PF00682">
    <property type="entry name" value="HMGL-like"/>
    <property type="match status" value="1"/>
</dbReference>
<evidence type="ECO:0000256" key="9">
    <source>
        <dbReference type="ARBA" id="ARBA00030312"/>
    </source>
</evidence>
<evidence type="ECO:0000256" key="4">
    <source>
        <dbReference type="ARBA" id="ARBA00012973"/>
    </source>
</evidence>
<dbReference type="InterPro" id="IPR000891">
    <property type="entry name" value="PYR_CT"/>
</dbReference>
<feature type="domain" description="Pyruvate carboxyltransferase" evidence="11">
    <location>
        <begin position="17"/>
        <end position="269"/>
    </location>
</feature>
<proteinExistence type="inferred from homology"/>
<evidence type="ECO:0000256" key="2">
    <source>
        <dbReference type="ARBA" id="ARBA00004689"/>
    </source>
</evidence>
<evidence type="ECO:0000313" key="12">
    <source>
        <dbReference type="EMBL" id="BBE41535.1"/>
    </source>
</evidence>
<comment type="catalytic activity">
    <reaction evidence="1">
        <text>3-methyl-2-oxobutanoate + acetyl-CoA + H2O = (2S)-2-isopropylmalate + CoA + H(+)</text>
        <dbReference type="Rhea" id="RHEA:21524"/>
        <dbReference type="ChEBI" id="CHEBI:1178"/>
        <dbReference type="ChEBI" id="CHEBI:11851"/>
        <dbReference type="ChEBI" id="CHEBI:15377"/>
        <dbReference type="ChEBI" id="CHEBI:15378"/>
        <dbReference type="ChEBI" id="CHEBI:57287"/>
        <dbReference type="ChEBI" id="CHEBI:57288"/>
        <dbReference type="EC" id="2.3.3.13"/>
    </reaction>
</comment>
<protein>
    <recommendedName>
        <fullName evidence="4">2-isopropylmalate synthase</fullName>
        <ecNumber evidence="4">2.3.3.13</ecNumber>
    </recommendedName>
    <alternativeName>
        <fullName evidence="9">Alpha-isopropylmalate synthase</fullName>
    </alternativeName>
</protein>
<dbReference type="FunFam" id="1.10.238.260:FF:000001">
    <property type="entry name" value="2-isopropylmalate synthase"/>
    <property type="match status" value="1"/>
</dbReference>
<evidence type="ECO:0000256" key="6">
    <source>
        <dbReference type="ARBA" id="ARBA00022605"/>
    </source>
</evidence>
<dbReference type="PROSITE" id="PS00816">
    <property type="entry name" value="AIPM_HOMOCIT_SYNTH_2"/>
    <property type="match status" value="1"/>
</dbReference>
<evidence type="ECO:0000256" key="1">
    <source>
        <dbReference type="ARBA" id="ARBA00000064"/>
    </source>
</evidence>
<dbReference type="InterPro" id="IPR013709">
    <property type="entry name" value="2-isopropylmalate_synth_dimer"/>
</dbReference>
<evidence type="ECO:0000256" key="3">
    <source>
        <dbReference type="ARBA" id="ARBA00006154"/>
    </source>
</evidence>
<dbReference type="PANTHER" id="PTHR10277">
    <property type="entry name" value="HOMOCITRATE SYNTHASE-RELATED"/>
    <property type="match status" value="1"/>
</dbReference>
<keyword evidence="8" id="KW-0100">Branched-chain amino acid biosynthesis</keyword>
<keyword evidence="5" id="KW-0432">Leucine biosynthesis</keyword>
<dbReference type="CDD" id="cd07940">
    <property type="entry name" value="DRE_TIM_IPMS"/>
    <property type="match status" value="1"/>
</dbReference>
<evidence type="ECO:0000256" key="8">
    <source>
        <dbReference type="ARBA" id="ARBA00023304"/>
    </source>
</evidence>
<dbReference type="PROSITE" id="PS00815">
    <property type="entry name" value="AIPM_HOMOCIT_SYNTH_1"/>
    <property type="match status" value="1"/>
</dbReference>
<dbReference type="InterPro" id="IPR050073">
    <property type="entry name" value="2-IPM_HCS-like"/>
</dbReference>
<reference evidence="12 13" key="1">
    <citation type="journal article" date="2019" name="ISME J.">
        <title>Isolation and characterization of a thermophilic sulfur- and iron-reducing thaumarchaeote from a terrestrial acidic hot spring.</title>
        <authorList>
            <person name="Kato S."/>
            <person name="Itoh T."/>
            <person name="Yuki M."/>
            <person name="Nagamori M."/>
            <person name="Ohnishi M."/>
            <person name="Uematsu K."/>
            <person name="Suzuki K."/>
            <person name="Takashina T."/>
            <person name="Ohkuma M."/>
        </authorList>
    </citation>
    <scope>NUCLEOTIDE SEQUENCE [LARGE SCALE GENOMIC DNA]</scope>
    <source>
        <strain evidence="12 13">NAS-02</strain>
    </source>
</reference>
<name>A0A4P2VJL0_9ARCH</name>
<keyword evidence="6" id="KW-0028">Amino-acid biosynthesis</keyword>
<evidence type="ECO:0000313" key="13">
    <source>
        <dbReference type="Proteomes" id="UP000509448"/>
    </source>
</evidence>
<dbReference type="GO" id="GO:0003852">
    <property type="term" value="F:2-isopropylmalate synthase activity"/>
    <property type="evidence" value="ECO:0007669"/>
    <property type="project" value="UniProtKB-EC"/>
</dbReference>
<evidence type="ECO:0000259" key="11">
    <source>
        <dbReference type="PROSITE" id="PS50991"/>
    </source>
</evidence>
<dbReference type="NCBIfam" id="NF002085">
    <property type="entry name" value="PRK00915.1-2"/>
    <property type="match status" value="1"/>
</dbReference>